<evidence type="ECO:0000313" key="2">
    <source>
        <dbReference type="Proteomes" id="UP001605036"/>
    </source>
</evidence>
<evidence type="ECO:0000313" key="1">
    <source>
        <dbReference type="EMBL" id="KAL2632572.1"/>
    </source>
</evidence>
<sequence>MSLGLYPWSCLPGDGISRVDVYQNYATGISIMSTALVSETYGCQSIFVDLITSWSKLLRYQGIGQKLGGAVVFWRSEFTVSMHLRTHA</sequence>
<name>A0ABD1YT48_9MARC</name>
<gene>
    <name evidence="1" type="ORF">R1flu_004051</name>
</gene>
<organism evidence="1 2">
    <name type="scientific">Riccia fluitans</name>
    <dbReference type="NCBI Taxonomy" id="41844"/>
    <lineage>
        <taxon>Eukaryota</taxon>
        <taxon>Viridiplantae</taxon>
        <taxon>Streptophyta</taxon>
        <taxon>Embryophyta</taxon>
        <taxon>Marchantiophyta</taxon>
        <taxon>Marchantiopsida</taxon>
        <taxon>Marchantiidae</taxon>
        <taxon>Marchantiales</taxon>
        <taxon>Ricciaceae</taxon>
        <taxon>Riccia</taxon>
    </lineage>
</organism>
<comment type="caution">
    <text evidence="1">The sequence shown here is derived from an EMBL/GenBank/DDBJ whole genome shotgun (WGS) entry which is preliminary data.</text>
</comment>
<protein>
    <submittedName>
        <fullName evidence="1">Uncharacterized protein</fullName>
    </submittedName>
</protein>
<reference evidence="1 2" key="1">
    <citation type="submission" date="2024-09" db="EMBL/GenBank/DDBJ databases">
        <title>Chromosome-scale assembly of Riccia fluitans.</title>
        <authorList>
            <person name="Paukszto L."/>
            <person name="Sawicki J."/>
            <person name="Karawczyk K."/>
            <person name="Piernik-Szablinska J."/>
            <person name="Szczecinska M."/>
            <person name="Mazdziarz M."/>
        </authorList>
    </citation>
    <scope>NUCLEOTIDE SEQUENCE [LARGE SCALE GENOMIC DNA]</scope>
    <source>
        <strain evidence="1">Rf_01</strain>
        <tissue evidence="1">Aerial parts of the thallus</tissue>
    </source>
</reference>
<keyword evidence="2" id="KW-1185">Reference proteome</keyword>
<accession>A0ABD1YT48</accession>
<dbReference type="AlphaFoldDB" id="A0ABD1YT48"/>
<dbReference type="Proteomes" id="UP001605036">
    <property type="component" value="Unassembled WGS sequence"/>
</dbReference>
<proteinExistence type="predicted"/>
<dbReference type="EMBL" id="JBHFFA010000003">
    <property type="protein sequence ID" value="KAL2632572.1"/>
    <property type="molecule type" value="Genomic_DNA"/>
</dbReference>